<reference evidence="2 3" key="1">
    <citation type="submission" date="2019-11" db="EMBL/GenBank/DDBJ databases">
        <title>The genome sequence of Methylocystis heyeri.</title>
        <authorList>
            <person name="Oshkin I.Y."/>
            <person name="Miroshnikov K."/>
            <person name="Dedysh S.N."/>
        </authorList>
    </citation>
    <scope>NUCLEOTIDE SEQUENCE [LARGE SCALE GENOMIC DNA]</scope>
    <source>
        <strain evidence="2 3">H2</strain>
    </source>
</reference>
<dbReference type="OrthoDB" id="255834at2"/>
<evidence type="ECO:0000313" key="3">
    <source>
        <dbReference type="Proteomes" id="UP000309061"/>
    </source>
</evidence>
<dbReference type="KEGG" id="mhey:H2LOC_001610"/>
<dbReference type="AlphaFoldDB" id="A0A6B8K8W6"/>
<dbReference type="PANTHER" id="PTHR43883">
    <property type="entry name" value="SLR0207 PROTEIN"/>
    <property type="match status" value="1"/>
</dbReference>
<protein>
    <submittedName>
        <fullName evidence="2">DNA ligase</fullName>
    </submittedName>
</protein>
<dbReference type="SUPFAM" id="SSF56091">
    <property type="entry name" value="DNA ligase/mRNA capping enzyme, catalytic domain"/>
    <property type="match status" value="1"/>
</dbReference>
<dbReference type="InterPro" id="IPR021122">
    <property type="entry name" value="RNA_ligase_dom_REL/Rnl2"/>
</dbReference>
<dbReference type="PANTHER" id="PTHR43883:SF1">
    <property type="entry name" value="GLUCONOKINASE"/>
    <property type="match status" value="1"/>
</dbReference>
<feature type="domain" description="RNA ligase" evidence="1">
    <location>
        <begin position="37"/>
        <end position="227"/>
    </location>
</feature>
<evidence type="ECO:0000259" key="1">
    <source>
        <dbReference type="Pfam" id="PF09414"/>
    </source>
</evidence>
<gene>
    <name evidence="2" type="ORF">H2LOC_001610</name>
</gene>
<organism evidence="2 3">
    <name type="scientific">Methylocystis heyeri</name>
    <dbReference type="NCBI Taxonomy" id="391905"/>
    <lineage>
        <taxon>Bacteria</taxon>
        <taxon>Pseudomonadati</taxon>
        <taxon>Pseudomonadota</taxon>
        <taxon>Alphaproteobacteria</taxon>
        <taxon>Hyphomicrobiales</taxon>
        <taxon>Methylocystaceae</taxon>
        <taxon>Methylocystis</taxon>
    </lineage>
</organism>
<dbReference type="InterPro" id="IPR052732">
    <property type="entry name" value="Cell-binding_unc_protein"/>
</dbReference>
<sequence length="264" mass="29941">MSFVKYPRTPHLVGSRLQPGDDTSGQVALSDLKGGLLVFEEKLDGANAAVSFDASDRLLLQSRGHVLSGGPRETQFNLFKAWAQTHENWLRRLLQRRFVMYGEWCFAKHTVFYDLLPHYFHEFDIYDKDREIFLSTARRRQMLAGLPVISVPVMHRGPMAKGAKIASLIAPSLYKSMQWRENLEKAAQGARLDAARIRAETENSILAEGIYLKHESEDTVIGRYKYVRADFHQAILDSGSHWQDRPILPNGLAPEVDIFEGADA</sequence>
<keyword evidence="2" id="KW-0436">Ligase</keyword>
<keyword evidence="3" id="KW-1185">Reference proteome</keyword>
<evidence type="ECO:0000313" key="2">
    <source>
        <dbReference type="EMBL" id="QGM44496.1"/>
    </source>
</evidence>
<dbReference type="RefSeq" id="WP_136494798.1">
    <property type="nucleotide sequence ID" value="NZ_CP046052.1"/>
</dbReference>
<dbReference type="GO" id="GO:0016874">
    <property type="term" value="F:ligase activity"/>
    <property type="evidence" value="ECO:0007669"/>
    <property type="project" value="UniProtKB-KW"/>
</dbReference>
<dbReference type="Proteomes" id="UP000309061">
    <property type="component" value="Chromosome"/>
</dbReference>
<accession>A0A6B8K8W6</accession>
<dbReference type="EMBL" id="CP046052">
    <property type="protein sequence ID" value="QGM44496.1"/>
    <property type="molecule type" value="Genomic_DNA"/>
</dbReference>
<proteinExistence type="predicted"/>
<dbReference type="Gene3D" id="3.30.470.30">
    <property type="entry name" value="DNA ligase/mRNA capping enzyme"/>
    <property type="match status" value="1"/>
</dbReference>
<dbReference type="Pfam" id="PF09414">
    <property type="entry name" value="RNA_ligase"/>
    <property type="match status" value="1"/>
</dbReference>
<name>A0A6B8K8W6_9HYPH</name>